<keyword evidence="3" id="KW-1185">Reference proteome</keyword>
<accession>A0A090KXP4</accession>
<organism evidence="2">
    <name type="scientific">Strongyloides ratti</name>
    <name type="common">Parasitic roundworm</name>
    <dbReference type="NCBI Taxonomy" id="34506"/>
    <lineage>
        <taxon>Eukaryota</taxon>
        <taxon>Metazoa</taxon>
        <taxon>Ecdysozoa</taxon>
        <taxon>Nematoda</taxon>
        <taxon>Chromadorea</taxon>
        <taxon>Rhabditida</taxon>
        <taxon>Tylenchina</taxon>
        <taxon>Panagrolaimomorpha</taxon>
        <taxon>Strongyloidoidea</taxon>
        <taxon>Strongyloididae</taxon>
        <taxon>Strongyloides</taxon>
    </lineage>
</organism>
<proteinExistence type="predicted"/>
<evidence type="ECO:0000313" key="2">
    <source>
        <dbReference type="EMBL" id="CEF60637.1"/>
    </source>
</evidence>
<gene>
    <name evidence="2 4 5" type="ORF">SRAE_X000237100</name>
</gene>
<dbReference type="Proteomes" id="UP000035682">
    <property type="component" value="Unplaced"/>
</dbReference>
<feature type="compositionally biased region" description="Acidic residues" evidence="1">
    <location>
        <begin position="96"/>
        <end position="106"/>
    </location>
</feature>
<evidence type="ECO:0000313" key="3">
    <source>
        <dbReference type="Proteomes" id="UP000035682"/>
    </source>
</evidence>
<feature type="region of interest" description="Disordered" evidence="1">
    <location>
        <begin position="86"/>
        <end position="113"/>
    </location>
</feature>
<protein>
    <submittedName>
        <fullName evidence="2 4">Uncharacterized protein</fullName>
    </submittedName>
</protein>
<dbReference type="RefSeq" id="XP_024499846.1">
    <property type="nucleotide sequence ID" value="XM_024645577.1"/>
</dbReference>
<dbReference type="EMBL" id="LN609400">
    <property type="protein sequence ID" value="CEF60637.1"/>
    <property type="molecule type" value="Genomic_DNA"/>
</dbReference>
<dbReference type="WormBase" id="SRAE_X000237100">
    <property type="protein sequence ID" value="SRP07941"/>
    <property type="gene ID" value="WBGene00267956"/>
</dbReference>
<dbReference type="WBParaSite" id="SRAE_X000237100.1">
    <property type="protein sequence ID" value="SRAE_X000237100.1"/>
    <property type="gene ID" value="WBGene00267956"/>
</dbReference>
<reference evidence="2" key="1">
    <citation type="submission" date="2014-09" db="EMBL/GenBank/DDBJ databases">
        <authorList>
            <person name="Aslett A.Martin."/>
        </authorList>
    </citation>
    <scope>NUCLEOTIDE SEQUENCE</scope>
    <source>
        <strain evidence="2">ED321 Heterogonic</strain>
    </source>
</reference>
<dbReference type="CTD" id="36385450"/>
<name>A0A090KXP4_STRRB</name>
<dbReference type="GeneID" id="36385450"/>
<dbReference type="AlphaFoldDB" id="A0A090KXP4"/>
<sequence>MDIENTTLYSWRRSVANVATYLELKGVIVEESRDFTVSLRNHNKEVSNNFYTSWTHISDAIREWCQLRKAEEIYIDKDKNFFKIQPIGDGSQEKEMETEDEQETEMAVEPQQN</sequence>
<evidence type="ECO:0000313" key="4">
    <source>
        <dbReference type="WBParaSite" id="SRAE_X000237100.1"/>
    </source>
</evidence>
<evidence type="ECO:0000313" key="5">
    <source>
        <dbReference type="WormBase" id="SRAE_X000237100"/>
    </source>
</evidence>
<evidence type="ECO:0000256" key="1">
    <source>
        <dbReference type="SAM" id="MobiDB-lite"/>
    </source>
</evidence>
<reference evidence="3" key="2">
    <citation type="submission" date="2014-09" db="EMBL/GenBank/DDBJ databases">
        <authorList>
            <person name="Martin A.A."/>
        </authorList>
    </citation>
    <scope>NUCLEOTIDE SEQUENCE</scope>
    <source>
        <strain evidence="3">ED321</strain>
    </source>
</reference>
<reference evidence="4" key="3">
    <citation type="submission" date="2020-12" db="UniProtKB">
        <authorList>
            <consortium name="WormBaseParasite"/>
        </authorList>
    </citation>
    <scope>IDENTIFICATION</scope>
</reference>